<feature type="signal peptide" evidence="6">
    <location>
        <begin position="1"/>
        <end position="20"/>
    </location>
</feature>
<evidence type="ECO:0000256" key="2">
    <source>
        <dbReference type="ARBA" id="ARBA00022729"/>
    </source>
</evidence>
<evidence type="ECO:0000256" key="4">
    <source>
        <dbReference type="ARBA" id="ARBA00038306"/>
    </source>
</evidence>
<evidence type="ECO:0000259" key="7">
    <source>
        <dbReference type="Pfam" id="PF13505"/>
    </source>
</evidence>
<comment type="subcellular location">
    <subcellularLocation>
        <location evidence="1">Membrane</location>
    </subcellularLocation>
</comment>
<keyword evidence="3" id="KW-0472">Membrane</keyword>
<dbReference type="GO" id="GO:0016020">
    <property type="term" value="C:membrane"/>
    <property type="evidence" value="ECO:0007669"/>
    <property type="project" value="UniProtKB-SubCell"/>
</dbReference>
<feature type="domain" description="Outer membrane protein beta-barrel" evidence="7">
    <location>
        <begin position="7"/>
        <end position="200"/>
    </location>
</feature>
<proteinExistence type="inferred from homology"/>
<sequence>MKKVALAFALFAATATPALAQTAGTTPTFSGAHVDVTAGWNRGTTKDVLPGPGDQRSRKSGVAVRGSAGYDVALGDSAIVGAEVGIGTGGRDIQTIRGNNRFTLDPRLTVDAAARFGVKPSDGLLVYGKAGWAMQRVTTSLAQTGGSTITSRDTEHGFLWGGGAQVALSHNVSLKAEYDRVKFNDYYKRSRLMGGLSFNF</sequence>
<dbReference type="InterPro" id="IPR011250">
    <property type="entry name" value="OMP/PagP_B-barrel"/>
</dbReference>
<dbReference type="AlphaFoldDB" id="A0A0A1WBV5"/>
<reference evidence="8 9" key="1">
    <citation type="submission" date="2014-11" db="EMBL/GenBank/DDBJ databases">
        <title>Whole genome shotgun sequence of Sphingomonas parapaucimobilis NBRC 15100.</title>
        <authorList>
            <person name="Katano-Makiyama Y."/>
            <person name="Hosoyama A."/>
            <person name="Hashimoto M."/>
            <person name="Hosoyama Y."/>
            <person name="Noguchi M."/>
            <person name="Numata M."/>
            <person name="Tsuchikane K."/>
            <person name="Hirakata S."/>
            <person name="Uohara A."/>
            <person name="Shimodaira J."/>
            <person name="Ohji S."/>
            <person name="Ichikawa N."/>
            <person name="Kimura A."/>
            <person name="Yamazoe A."/>
            <person name="Fujita N."/>
        </authorList>
    </citation>
    <scope>NUCLEOTIDE SEQUENCE [LARGE SCALE GENOMIC DNA]</scope>
    <source>
        <strain evidence="8 9">NBRC 15100</strain>
    </source>
</reference>
<dbReference type="InterPro" id="IPR027385">
    <property type="entry name" value="Beta-barrel_OMP"/>
</dbReference>
<evidence type="ECO:0000313" key="9">
    <source>
        <dbReference type="Proteomes" id="UP000032305"/>
    </source>
</evidence>
<dbReference type="SUPFAM" id="SSF56925">
    <property type="entry name" value="OMPA-like"/>
    <property type="match status" value="1"/>
</dbReference>
<dbReference type="Pfam" id="PF13505">
    <property type="entry name" value="OMP_b-brl"/>
    <property type="match status" value="1"/>
</dbReference>
<feature type="chain" id="PRO_5001982338" description="Outer membrane protein beta-barrel domain-containing protein" evidence="6">
    <location>
        <begin position="21"/>
        <end position="200"/>
    </location>
</feature>
<accession>A0A0A1WBV5</accession>
<gene>
    <name evidence="8" type="ORF">SP5_099_00430</name>
</gene>
<evidence type="ECO:0000256" key="1">
    <source>
        <dbReference type="ARBA" id="ARBA00004370"/>
    </source>
</evidence>
<dbReference type="InterPro" id="IPR051692">
    <property type="entry name" value="OMP-like"/>
</dbReference>
<dbReference type="Gene3D" id="2.40.160.20">
    <property type="match status" value="1"/>
</dbReference>
<organism evidence="8 9">
    <name type="scientific">Sphingomonas parapaucimobilis NBRC 15100</name>
    <dbReference type="NCBI Taxonomy" id="1219049"/>
    <lineage>
        <taxon>Bacteria</taxon>
        <taxon>Pseudomonadati</taxon>
        <taxon>Pseudomonadota</taxon>
        <taxon>Alphaproteobacteria</taxon>
        <taxon>Sphingomonadales</taxon>
        <taxon>Sphingomonadaceae</taxon>
        <taxon>Sphingomonas</taxon>
    </lineage>
</organism>
<protein>
    <recommendedName>
        <fullName evidence="7">Outer membrane protein beta-barrel domain-containing protein</fullName>
    </recommendedName>
</protein>
<comment type="similarity">
    <text evidence="4">Belongs to the Omp25/RopB family.</text>
</comment>
<dbReference type="PANTHER" id="PTHR34001:SF3">
    <property type="entry name" value="BLL7405 PROTEIN"/>
    <property type="match status" value="1"/>
</dbReference>
<evidence type="ECO:0000256" key="3">
    <source>
        <dbReference type="ARBA" id="ARBA00023136"/>
    </source>
</evidence>
<evidence type="ECO:0000256" key="6">
    <source>
        <dbReference type="SAM" id="SignalP"/>
    </source>
</evidence>
<dbReference type="RefSeq" id="WP_042491100.1">
    <property type="nucleotide sequence ID" value="NZ_BBPI01000099.1"/>
</dbReference>
<comment type="caution">
    <text evidence="8">The sequence shown here is derived from an EMBL/GenBank/DDBJ whole genome shotgun (WGS) entry which is preliminary data.</text>
</comment>
<evidence type="ECO:0000256" key="5">
    <source>
        <dbReference type="SAM" id="MobiDB-lite"/>
    </source>
</evidence>
<keyword evidence="2 6" id="KW-0732">Signal</keyword>
<name>A0A0A1WBV5_9SPHN</name>
<keyword evidence="9" id="KW-1185">Reference proteome</keyword>
<dbReference type="EMBL" id="BBPI01000099">
    <property type="protein sequence ID" value="GAM02828.1"/>
    <property type="molecule type" value="Genomic_DNA"/>
</dbReference>
<feature type="region of interest" description="Disordered" evidence="5">
    <location>
        <begin position="41"/>
        <end position="62"/>
    </location>
</feature>
<dbReference type="PANTHER" id="PTHR34001">
    <property type="entry name" value="BLL7405 PROTEIN"/>
    <property type="match status" value="1"/>
</dbReference>
<dbReference type="Proteomes" id="UP000032305">
    <property type="component" value="Unassembled WGS sequence"/>
</dbReference>
<evidence type="ECO:0000313" key="8">
    <source>
        <dbReference type="EMBL" id="GAM02828.1"/>
    </source>
</evidence>